<protein>
    <submittedName>
        <fullName evidence="5">Site-specific integrase</fullName>
    </submittedName>
</protein>
<dbReference type="AlphaFoldDB" id="A0A6C0GHM0"/>
<evidence type="ECO:0000256" key="3">
    <source>
        <dbReference type="ARBA" id="ARBA00023172"/>
    </source>
</evidence>
<dbReference type="GO" id="GO:0006310">
    <property type="term" value="P:DNA recombination"/>
    <property type="evidence" value="ECO:0007669"/>
    <property type="project" value="UniProtKB-KW"/>
</dbReference>
<dbReference type="InterPro" id="IPR013762">
    <property type="entry name" value="Integrase-like_cat_sf"/>
</dbReference>
<dbReference type="CDD" id="cd01185">
    <property type="entry name" value="INTN1_C_like"/>
    <property type="match status" value="1"/>
</dbReference>
<dbReference type="KEGG" id="rhoz:GXP67_12505"/>
<name>A0A6C0GHM0_9BACT</name>
<dbReference type="RefSeq" id="WP_162443426.1">
    <property type="nucleotide sequence ID" value="NZ_CP048222.1"/>
</dbReference>
<evidence type="ECO:0000313" key="6">
    <source>
        <dbReference type="Proteomes" id="UP000480178"/>
    </source>
</evidence>
<dbReference type="PANTHER" id="PTHR30349:SF64">
    <property type="entry name" value="PROPHAGE INTEGRASE INTD-RELATED"/>
    <property type="match status" value="1"/>
</dbReference>
<dbReference type="Gene3D" id="1.10.150.130">
    <property type="match status" value="1"/>
</dbReference>
<reference evidence="5 6" key="1">
    <citation type="submission" date="2020-01" db="EMBL/GenBank/DDBJ databases">
        <authorList>
            <person name="Kim M.K."/>
        </authorList>
    </citation>
    <scope>NUCLEOTIDE SEQUENCE [LARGE SCALE GENOMIC DNA]</scope>
    <source>
        <strain evidence="5 6">172606-1</strain>
    </source>
</reference>
<evidence type="ECO:0000259" key="4">
    <source>
        <dbReference type="PROSITE" id="PS51898"/>
    </source>
</evidence>
<dbReference type="InterPro" id="IPR025269">
    <property type="entry name" value="SAM-like_dom"/>
</dbReference>
<gene>
    <name evidence="5" type="ORF">GXP67_12505</name>
</gene>
<organism evidence="5 6">
    <name type="scientific">Rhodocytophaga rosea</name>
    <dbReference type="NCBI Taxonomy" id="2704465"/>
    <lineage>
        <taxon>Bacteria</taxon>
        <taxon>Pseudomonadati</taxon>
        <taxon>Bacteroidota</taxon>
        <taxon>Cytophagia</taxon>
        <taxon>Cytophagales</taxon>
        <taxon>Rhodocytophagaceae</taxon>
        <taxon>Rhodocytophaga</taxon>
    </lineage>
</organism>
<dbReference type="EMBL" id="CP048222">
    <property type="protein sequence ID" value="QHT67395.1"/>
    <property type="molecule type" value="Genomic_DNA"/>
</dbReference>
<keyword evidence="2" id="KW-0238">DNA-binding</keyword>
<dbReference type="Pfam" id="PF00589">
    <property type="entry name" value="Phage_integrase"/>
    <property type="match status" value="1"/>
</dbReference>
<dbReference type="PANTHER" id="PTHR30349">
    <property type="entry name" value="PHAGE INTEGRASE-RELATED"/>
    <property type="match status" value="1"/>
</dbReference>
<dbReference type="Proteomes" id="UP000480178">
    <property type="component" value="Chromosome"/>
</dbReference>
<dbReference type="InterPro" id="IPR050090">
    <property type="entry name" value="Tyrosine_recombinase_XerCD"/>
</dbReference>
<dbReference type="GO" id="GO:0015074">
    <property type="term" value="P:DNA integration"/>
    <property type="evidence" value="ECO:0007669"/>
    <property type="project" value="InterPro"/>
</dbReference>
<sequence>MSIVNFYLRNLKKGLKPTHTPEEKKAIEEFNKSLANKETFIELRFRYNKTNLLIYNTEIKILSKLWNPAKQRIKSQASRQTDNLRLDALEKQIMEIYSGFRLKSIIPTLTQLREALEGLTKKQVITAKSFFQCFEKDFIEARSKHAVYKERVTGSTVAKYKICIKHLKDFEKAKRFSIAFDNLDKNFYNRLCQYLSTEYTYKKGKLMQKGLEDNTVGNTVKFLKTFMDWSYKKGLHQNVAYKEFKTLKFEDDTIITLNSDELTKITSLDLLKNEKLDRVRDIFLFGVEIGARVSDLLKLKAENVLIEEGNYFIKYIAKKTIKHSTKHLIIPIRAEKVAIIKKYEGKYATLLPTISDQKFNEYIKELCQLAGINNYMDVYKMIAGEKTFIGRLPKYELISSHVMRRTFITEALKNGLPAELVMECSGHKDFKSFARYINFTDKNYKMKMFDKVWNGSSIRIAS</sequence>
<comment type="similarity">
    <text evidence="1">Belongs to the 'phage' integrase family.</text>
</comment>
<dbReference type="Gene3D" id="1.10.443.10">
    <property type="entry name" value="Intergrase catalytic core"/>
    <property type="match status" value="1"/>
</dbReference>
<dbReference type="InterPro" id="IPR011010">
    <property type="entry name" value="DNA_brk_join_enz"/>
</dbReference>
<evidence type="ECO:0000313" key="5">
    <source>
        <dbReference type="EMBL" id="QHT67395.1"/>
    </source>
</evidence>
<dbReference type="InterPro" id="IPR002104">
    <property type="entry name" value="Integrase_catalytic"/>
</dbReference>
<accession>A0A6C0GHM0</accession>
<dbReference type="Pfam" id="PF13102">
    <property type="entry name" value="Phage_int_SAM_5"/>
    <property type="match status" value="1"/>
</dbReference>
<dbReference type="InterPro" id="IPR010998">
    <property type="entry name" value="Integrase_recombinase_N"/>
</dbReference>
<proteinExistence type="inferred from homology"/>
<keyword evidence="6" id="KW-1185">Reference proteome</keyword>
<feature type="domain" description="Tyr recombinase" evidence="4">
    <location>
        <begin position="252"/>
        <end position="450"/>
    </location>
</feature>
<dbReference type="GO" id="GO:0003677">
    <property type="term" value="F:DNA binding"/>
    <property type="evidence" value="ECO:0007669"/>
    <property type="project" value="UniProtKB-KW"/>
</dbReference>
<keyword evidence="3" id="KW-0233">DNA recombination</keyword>
<dbReference type="SUPFAM" id="SSF56349">
    <property type="entry name" value="DNA breaking-rejoining enzymes"/>
    <property type="match status" value="1"/>
</dbReference>
<evidence type="ECO:0000256" key="1">
    <source>
        <dbReference type="ARBA" id="ARBA00008857"/>
    </source>
</evidence>
<evidence type="ECO:0000256" key="2">
    <source>
        <dbReference type="ARBA" id="ARBA00023125"/>
    </source>
</evidence>
<dbReference type="PROSITE" id="PS51898">
    <property type="entry name" value="TYR_RECOMBINASE"/>
    <property type="match status" value="1"/>
</dbReference>